<dbReference type="Proteomes" id="UP000269945">
    <property type="component" value="Unassembled WGS sequence"/>
</dbReference>
<dbReference type="AlphaFoldDB" id="A0A9X9PW69"/>
<protein>
    <submittedName>
        <fullName evidence="2">Uncharacterized protein</fullName>
    </submittedName>
</protein>
<keyword evidence="1" id="KW-0732">Signal</keyword>
<name>A0A9X9PW69_GULGU</name>
<evidence type="ECO:0000313" key="2">
    <source>
        <dbReference type="EMBL" id="VCW69016.1"/>
    </source>
</evidence>
<evidence type="ECO:0000313" key="3">
    <source>
        <dbReference type="Proteomes" id="UP000269945"/>
    </source>
</evidence>
<gene>
    <name evidence="2" type="ORF">BN2614_LOCUS1</name>
</gene>
<feature type="signal peptide" evidence="1">
    <location>
        <begin position="1"/>
        <end position="23"/>
    </location>
</feature>
<organism evidence="2 3">
    <name type="scientific">Gulo gulo</name>
    <name type="common">Wolverine</name>
    <name type="synonym">Gluton</name>
    <dbReference type="NCBI Taxonomy" id="48420"/>
    <lineage>
        <taxon>Eukaryota</taxon>
        <taxon>Metazoa</taxon>
        <taxon>Chordata</taxon>
        <taxon>Craniata</taxon>
        <taxon>Vertebrata</taxon>
        <taxon>Euteleostomi</taxon>
        <taxon>Mammalia</taxon>
        <taxon>Eutheria</taxon>
        <taxon>Laurasiatheria</taxon>
        <taxon>Carnivora</taxon>
        <taxon>Caniformia</taxon>
        <taxon>Musteloidea</taxon>
        <taxon>Mustelidae</taxon>
        <taxon>Guloninae</taxon>
        <taxon>Gulo</taxon>
    </lineage>
</organism>
<evidence type="ECO:0000256" key="1">
    <source>
        <dbReference type="SAM" id="SignalP"/>
    </source>
</evidence>
<comment type="caution">
    <text evidence="2">The sequence shown here is derived from an EMBL/GenBank/DDBJ whole genome shotgun (WGS) entry which is preliminary data.</text>
</comment>
<feature type="chain" id="PRO_5040939856" evidence="1">
    <location>
        <begin position="24"/>
        <end position="41"/>
    </location>
</feature>
<proteinExistence type="predicted"/>
<feature type="non-terminal residue" evidence="2">
    <location>
        <position position="41"/>
    </location>
</feature>
<keyword evidence="3" id="KW-1185">Reference proteome</keyword>
<accession>A0A9X9PW69</accession>
<sequence length="41" mass="4819">MSNRNFVFYLLLLPAFMSQTMYGQRKKGSKSNSFARKNDLQ</sequence>
<reference evidence="2 3" key="1">
    <citation type="submission" date="2018-10" db="EMBL/GenBank/DDBJ databases">
        <authorList>
            <person name="Ekblom R."/>
            <person name="Jareborg N."/>
        </authorList>
    </citation>
    <scope>NUCLEOTIDE SEQUENCE [LARGE SCALE GENOMIC DNA]</scope>
    <source>
        <tissue evidence="2">Muscle</tissue>
    </source>
</reference>
<dbReference type="EMBL" id="CYRY02004503">
    <property type="protein sequence ID" value="VCW69016.1"/>
    <property type="molecule type" value="Genomic_DNA"/>
</dbReference>